<dbReference type="Gene3D" id="1.10.10.10">
    <property type="entry name" value="Winged helix-like DNA-binding domain superfamily/Winged helix DNA-binding domain"/>
    <property type="match status" value="2"/>
</dbReference>
<evidence type="ECO:0000256" key="7">
    <source>
        <dbReference type="ARBA" id="ARBA00023163"/>
    </source>
</evidence>
<keyword evidence="5" id="KW-0805">Transcription regulation</keyword>
<evidence type="ECO:0000256" key="8">
    <source>
        <dbReference type="SAM" id="MobiDB-lite"/>
    </source>
</evidence>
<accession>A0ABS7W9Q7</accession>
<reference evidence="13 14" key="1">
    <citation type="submission" date="2021-06" db="EMBL/GenBank/DDBJ databases">
        <title>Ecological speciation of a Streptomyces species isolated from different habitats and geographic origins.</title>
        <authorList>
            <person name="Wang J."/>
        </authorList>
    </citation>
    <scope>NUCLEOTIDE SEQUENCE [LARGE SCALE GENOMIC DNA]</scope>
    <source>
        <strain evidence="13 14">FXJ8.012</strain>
    </source>
</reference>
<evidence type="ECO:0000256" key="3">
    <source>
        <dbReference type="ARBA" id="ARBA00022679"/>
    </source>
</evidence>
<dbReference type="PROSITE" id="PS51683">
    <property type="entry name" value="SAM_OMT_II"/>
    <property type="match status" value="1"/>
</dbReference>
<gene>
    <name evidence="13" type="ORF">KVH32_26485</name>
</gene>
<evidence type="ECO:0000313" key="14">
    <source>
        <dbReference type="Proteomes" id="UP000758701"/>
    </source>
</evidence>
<feature type="region of interest" description="Disordered" evidence="8">
    <location>
        <begin position="234"/>
        <end position="254"/>
    </location>
</feature>
<dbReference type="InterPro" id="IPR001077">
    <property type="entry name" value="COMT_C"/>
</dbReference>
<evidence type="ECO:0000256" key="6">
    <source>
        <dbReference type="ARBA" id="ARBA00023082"/>
    </source>
</evidence>
<evidence type="ECO:0000256" key="2">
    <source>
        <dbReference type="ARBA" id="ARBA00022603"/>
    </source>
</evidence>
<evidence type="ECO:0000256" key="5">
    <source>
        <dbReference type="ARBA" id="ARBA00023015"/>
    </source>
</evidence>
<dbReference type="InterPro" id="IPR029063">
    <property type="entry name" value="SAM-dependent_MTases_sf"/>
</dbReference>
<dbReference type="SUPFAM" id="SSF88659">
    <property type="entry name" value="Sigma3 and sigma4 domains of RNA polymerase sigma factors"/>
    <property type="match status" value="1"/>
</dbReference>
<protein>
    <submittedName>
        <fullName evidence="13">Sigma-70 family RNA polymerase sigma factor</fullName>
    </submittedName>
</protein>
<feature type="domain" description="RNA polymerase sigma factor 70 region 4 type 2" evidence="12">
    <location>
        <begin position="117"/>
        <end position="168"/>
    </location>
</feature>
<comment type="similarity">
    <text evidence="1">Belongs to the sigma-70 factor family. ECF subfamily.</text>
</comment>
<dbReference type="Pfam" id="PF08281">
    <property type="entry name" value="Sigma70_r4_2"/>
    <property type="match status" value="1"/>
</dbReference>
<dbReference type="Pfam" id="PF04542">
    <property type="entry name" value="Sigma70_r2"/>
    <property type="match status" value="1"/>
</dbReference>
<organism evidence="13 14">
    <name type="scientific">Streptomyces olivaceus</name>
    <dbReference type="NCBI Taxonomy" id="47716"/>
    <lineage>
        <taxon>Bacteria</taxon>
        <taxon>Bacillati</taxon>
        <taxon>Actinomycetota</taxon>
        <taxon>Actinomycetes</taxon>
        <taxon>Kitasatosporales</taxon>
        <taxon>Streptomycetaceae</taxon>
        <taxon>Streptomyces</taxon>
    </lineage>
</organism>
<keyword evidence="14" id="KW-1185">Reference proteome</keyword>
<dbReference type="Proteomes" id="UP000758701">
    <property type="component" value="Unassembled WGS sequence"/>
</dbReference>
<dbReference type="InterPro" id="IPR036388">
    <property type="entry name" value="WH-like_DNA-bd_sf"/>
</dbReference>
<dbReference type="PANTHER" id="PTHR43712">
    <property type="entry name" value="PUTATIVE (AFU_ORTHOLOGUE AFUA_4G14580)-RELATED"/>
    <property type="match status" value="1"/>
</dbReference>
<dbReference type="Gene3D" id="1.10.1740.10">
    <property type="match status" value="1"/>
</dbReference>
<dbReference type="PANTHER" id="PTHR43712:SF2">
    <property type="entry name" value="O-METHYLTRANSFERASE CICE"/>
    <property type="match status" value="1"/>
</dbReference>
<dbReference type="SUPFAM" id="SSF88946">
    <property type="entry name" value="Sigma2 domain of RNA polymerase sigma factors"/>
    <property type="match status" value="1"/>
</dbReference>
<dbReference type="SUPFAM" id="SSF53335">
    <property type="entry name" value="S-adenosyl-L-methionine-dependent methyltransferases"/>
    <property type="match status" value="1"/>
</dbReference>
<feature type="domain" description="RNA polymerase sigma-70 region 2" evidence="10">
    <location>
        <begin position="28"/>
        <end position="90"/>
    </location>
</feature>
<feature type="compositionally biased region" description="Pro residues" evidence="8">
    <location>
        <begin position="197"/>
        <end position="208"/>
    </location>
</feature>
<dbReference type="InterPro" id="IPR012967">
    <property type="entry name" value="COMT_dimerisation"/>
</dbReference>
<dbReference type="Pfam" id="PF00891">
    <property type="entry name" value="Methyltransf_2"/>
    <property type="match status" value="1"/>
</dbReference>
<dbReference type="SUPFAM" id="SSF46785">
    <property type="entry name" value="Winged helix' DNA-binding domain"/>
    <property type="match status" value="1"/>
</dbReference>
<feature type="domain" description="O-methyltransferase dimerisation" evidence="11">
    <location>
        <begin position="343"/>
        <end position="416"/>
    </location>
</feature>
<evidence type="ECO:0000259" key="10">
    <source>
        <dbReference type="Pfam" id="PF04542"/>
    </source>
</evidence>
<feature type="region of interest" description="Disordered" evidence="8">
    <location>
        <begin position="179"/>
        <end position="209"/>
    </location>
</feature>
<sequence length="666" mass="72107">MSWSVIGSKGAVSDRDRAMRVICDELAGPLHAYVLRLLQGDHHRTEDVVQETLLRCWRTQDPSDGGSLRPWLFRVARNLVIDDYRRTARRREADRACSFDAVPTQSDGIDRMLDSVLLAEAFRSLSRKHREVLYESYYSDRSTREVAVVLGIPPGTVKSRAHHALRALRKALCAVGNDRVSREGSTPSLPVTNPAPAAHPQPPSPEPAVPATAADVVFVLNRPTPGRRIADQSANVRVGHRARPSHRNPTGRPASFRRVTRTAVHGCGVSPLRSVGSVGGGRQPYRRRKIAALHLAPPQSPGVHGEGERGRTGKSKQHKMTEVNEVNKNEHVGPPPSAALLPILGGFQVSQAAYVVAKLGVATILEQEGPTTLATLAERTGARPEPLARLVRSLAPHGLFSTDGDTVTATPVGALLSEKHPESLYNAALMWMETHYLPFSELLHSVTTGKPGADKYLGEPFFDYLNADPGRSALFSRAMGDVSAGLRTGIFDDYRLPAGRIVADIGAADGSVLSELLKRDADPQRQGIVFDLPTTVENAEPTLAAAGLTERVEFVAGDFFDAVPSADIYVLSHILHDWDDDSSHRILATIAAAATVGARILIVEGLVPPGDTPHLTKVLDLTMLGVLTGKERTEEEFRSLLDSAGFSLDRTLPTATPYSILEATKR</sequence>
<dbReference type="InterPro" id="IPR014284">
    <property type="entry name" value="RNA_pol_sigma-70_dom"/>
</dbReference>
<dbReference type="InterPro" id="IPR036390">
    <property type="entry name" value="WH_DNA-bd_sf"/>
</dbReference>
<dbReference type="Gene3D" id="1.10.287.1350">
    <property type="match status" value="1"/>
</dbReference>
<evidence type="ECO:0000259" key="9">
    <source>
        <dbReference type="Pfam" id="PF00891"/>
    </source>
</evidence>
<dbReference type="InterPro" id="IPR013249">
    <property type="entry name" value="RNA_pol_sigma70_r4_t2"/>
</dbReference>
<evidence type="ECO:0000256" key="4">
    <source>
        <dbReference type="ARBA" id="ARBA00022691"/>
    </source>
</evidence>
<dbReference type="CDD" id="cd06171">
    <property type="entry name" value="Sigma70_r4"/>
    <property type="match status" value="1"/>
</dbReference>
<evidence type="ECO:0000259" key="12">
    <source>
        <dbReference type="Pfam" id="PF08281"/>
    </source>
</evidence>
<dbReference type="InterPro" id="IPR016461">
    <property type="entry name" value="COMT-like"/>
</dbReference>
<keyword evidence="7" id="KW-0804">Transcription</keyword>
<keyword evidence="4" id="KW-0949">S-adenosyl-L-methionine</keyword>
<dbReference type="EMBL" id="JAHSTP010000012">
    <property type="protein sequence ID" value="MBZ6154681.1"/>
    <property type="molecule type" value="Genomic_DNA"/>
</dbReference>
<proteinExistence type="inferred from homology"/>
<keyword evidence="2" id="KW-0489">Methyltransferase</keyword>
<dbReference type="InterPro" id="IPR013324">
    <property type="entry name" value="RNA_pol_sigma_r3/r4-like"/>
</dbReference>
<dbReference type="Pfam" id="PF08100">
    <property type="entry name" value="Dimerisation"/>
    <property type="match status" value="1"/>
</dbReference>
<comment type="caution">
    <text evidence="13">The sequence shown here is derived from an EMBL/GenBank/DDBJ whole genome shotgun (WGS) entry which is preliminary data.</text>
</comment>
<keyword evidence="6" id="KW-0731">Sigma factor</keyword>
<evidence type="ECO:0000259" key="11">
    <source>
        <dbReference type="Pfam" id="PF08100"/>
    </source>
</evidence>
<dbReference type="InterPro" id="IPR007627">
    <property type="entry name" value="RNA_pol_sigma70_r2"/>
</dbReference>
<feature type="domain" description="O-methyltransferase C-terminal" evidence="9">
    <location>
        <begin position="439"/>
        <end position="647"/>
    </location>
</feature>
<evidence type="ECO:0000256" key="1">
    <source>
        <dbReference type="ARBA" id="ARBA00010641"/>
    </source>
</evidence>
<feature type="region of interest" description="Disordered" evidence="8">
    <location>
        <begin position="297"/>
        <end position="319"/>
    </location>
</feature>
<name>A0ABS7W9Q7_STROV</name>
<dbReference type="NCBIfam" id="TIGR02937">
    <property type="entry name" value="sigma70-ECF"/>
    <property type="match status" value="1"/>
</dbReference>
<evidence type="ECO:0000313" key="13">
    <source>
        <dbReference type="EMBL" id="MBZ6154681.1"/>
    </source>
</evidence>
<dbReference type="Gene3D" id="3.40.50.150">
    <property type="entry name" value="Vaccinia Virus protein VP39"/>
    <property type="match status" value="1"/>
</dbReference>
<dbReference type="InterPro" id="IPR013325">
    <property type="entry name" value="RNA_pol_sigma_r2"/>
</dbReference>
<keyword evidence="3" id="KW-0808">Transferase</keyword>